<protein>
    <submittedName>
        <fullName evidence="2">Crotonobetainyl-CoA:carnitine CoA-transferase CaiB</fullName>
    </submittedName>
</protein>
<reference evidence="3" key="1">
    <citation type="submission" date="2016-10" db="EMBL/GenBank/DDBJ databases">
        <authorList>
            <person name="Varghese N."/>
            <person name="Submissions S."/>
        </authorList>
    </citation>
    <scope>NUCLEOTIDE SEQUENCE [LARGE SCALE GENOMIC DNA]</scope>
    <source>
        <strain evidence="3">DSM 43163</strain>
    </source>
</reference>
<dbReference type="Gene3D" id="3.30.1540.10">
    <property type="entry name" value="formyl-coa transferase, domain 3"/>
    <property type="match status" value="1"/>
</dbReference>
<dbReference type="PANTHER" id="PTHR48228:SF5">
    <property type="entry name" value="ALPHA-METHYLACYL-COA RACEMASE"/>
    <property type="match status" value="1"/>
</dbReference>
<dbReference type="PANTHER" id="PTHR48228">
    <property type="entry name" value="SUCCINYL-COA--D-CITRAMALATE COA-TRANSFERASE"/>
    <property type="match status" value="1"/>
</dbReference>
<evidence type="ECO:0000256" key="1">
    <source>
        <dbReference type="SAM" id="MobiDB-lite"/>
    </source>
</evidence>
<evidence type="ECO:0000313" key="3">
    <source>
        <dbReference type="Proteomes" id="UP000236723"/>
    </source>
</evidence>
<dbReference type="RefSeq" id="WP_103936163.1">
    <property type="nucleotide sequence ID" value="NZ_FNVO01000001.1"/>
</dbReference>
<dbReference type="InterPro" id="IPR044855">
    <property type="entry name" value="CoA-Trfase_III_dom3_sf"/>
</dbReference>
<gene>
    <name evidence="2" type="ORF">SAMN04489712_101787</name>
</gene>
<dbReference type="InterPro" id="IPR003673">
    <property type="entry name" value="CoA-Trfase_fam_III"/>
</dbReference>
<dbReference type="Proteomes" id="UP000236723">
    <property type="component" value="Unassembled WGS sequence"/>
</dbReference>
<keyword evidence="3" id="KW-1185">Reference proteome</keyword>
<dbReference type="InterPro" id="IPR023606">
    <property type="entry name" value="CoA-Trfase_III_dom_1_sf"/>
</dbReference>
<name>A0A1H5TXS0_9ACTN</name>
<dbReference type="OrthoDB" id="9797653at2"/>
<dbReference type="GO" id="GO:0016740">
    <property type="term" value="F:transferase activity"/>
    <property type="evidence" value="ECO:0007669"/>
    <property type="project" value="UniProtKB-KW"/>
</dbReference>
<dbReference type="Gene3D" id="3.40.50.10540">
    <property type="entry name" value="Crotonobetainyl-coa:carnitine coa-transferase, domain 1"/>
    <property type="match status" value="1"/>
</dbReference>
<keyword evidence="2" id="KW-0808">Transferase</keyword>
<feature type="region of interest" description="Disordered" evidence="1">
    <location>
        <begin position="374"/>
        <end position="394"/>
    </location>
</feature>
<dbReference type="AlphaFoldDB" id="A0A1H5TXS0"/>
<dbReference type="SUPFAM" id="SSF89796">
    <property type="entry name" value="CoA-transferase family III (CaiB/BaiF)"/>
    <property type="match status" value="1"/>
</dbReference>
<accession>A0A1H5TXS0</accession>
<dbReference type="EMBL" id="FNVO01000001">
    <property type="protein sequence ID" value="SEF67625.1"/>
    <property type="molecule type" value="Genomic_DNA"/>
</dbReference>
<proteinExistence type="predicted"/>
<dbReference type="Pfam" id="PF02515">
    <property type="entry name" value="CoA_transf_3"/>
    <property type="match status" value="1"/>
</dbReference>
<organism evidence="2 3">
    <name type="scientific">Thermomonospora echinospora</name>
    <dbReference type="NCBI Taxonomy" id="1992"/>
    <lineage>
        <taxon>Bacteria</taxon>
        <taxon>Bacillati</taxon>
        <taxon>Actinomycetota</taxon>
        <taxon>Actinomycetes</taxon>
        <taxon>Streptosporangiales</taxon>
        <taxon>Thermomonosporaceae</taxon>
        <taxon>Thermomonospora</taxon>
    </lineage>
</organism>
<sequence length="394" mass="42571">MTATPYHGLRVVEIADDPGGEYTGKLLAGSGADVIKVEPPSGAAGRRIGPFAGDRTDPEASLSFRWYNAGKRSVTIDDAEDAGRAALAELIAGADVLLTSLPPAQAAARGLVPAELAARHPRLIVVAVTPFGLDGPWSAYRGGDLVGLAAGGMLHSCGYDDHSIPPIRPGGDHAYTTAASFAHTGLLLALLERRRTGKGQVVDVSVHAACAVSGELSNPFWFYPKAIVKRQTCRHAQPAPTQPALFRCGDDRYVYFALILADQKPWRALVEWMDDMGLAADLTDPAYDDLAHRQANFAHVQELVEVFFLLMDAETAYHEGQRRGLPIGVSRAPEELFDDEHLRAREFFVEVEEEEGARPVPHPGSPYRFSSFDLPGPRRAPRLGEHTAEVLEGV</sequence>
<evidence type="ECO:0000313" key="2">
    <source>
        <dbReference type="EMBL" id="SEF67625.1"/>
    </source>
</evidence>
<feature type="compositionally biased region" description="Basic and acidic residues" evidence="1">
    <location>
        <begin position="382"/>
        <end position="394"/>
    </location>
</feature>
<dbReference type="InterPro" id="IPR050509">
    <property type="entry name" value="CoA-transferase_III"/>
</dbReference>